<dbReference type="PANTHER" id="PTHR10907:SF47">
    <property type="entry name" value="REGUCALCIN"/>
    <property type="match status" value="1"/>
</dbReference>
<comment type="catalytic activity">
    <reaction evidence="1">
        <text>D-glucono-1,5-lactone + H2O = D-gluconate + H(+)</text>
        <dbReference type="Rhea" id="RHEA:10440"/>
        <dbReference type="ChEBI" id="CHEBI:15377"/>
        <dbReference type="ChEBI" id="CHEBI:15378"/>
        <dbReference type="ChEBI" id="CHEBI:16217"/>
        <dbReference type="ChEBI" id="CHEBI:18391"/>
        <dbReference type="EC" id="3.1.1.17"/>
    </reaction>
</comment>
<comment type="cofactor">
    <cofactor evidence="15">
        <name>Zn(2+)</name>
        <dbReference type="ChEBI" id="CHEBI:29105"/>
    </cofactor>
    <text evidence="15">Binds 1 divalent metal cation per subunit.</text>
</comment>
<dbReference type="InterPro" id="IPR008367">
    <property type="entry name" value="Regucalcin"/>
</dbReference>
<evidence type="ECO:0000256" key="2">
    <source>
        <dbReference type="ARBA" id="ARBA00001913"/>
    </source>
</evidence>
<evidence type="ECO:0000256" key="5">
    <source>
        <dbReference type="ARBA" id="ARBA00004496"/>
    </source>
</evidence>
<evidence type="ECO:0000256" key="9">
    <source>
        <dbReference type="ARBA" id="ARBA00022490"/>
    </source>
</evidence>
<dbReference type="FunFam" id="2.120.10.30:FF:000027">
    <property type="entry name" value="Regucalcin homologue"/>
    <property type="match status" value="1"/>
</dbReference>
<comment type="cofactor">
    <cofactor evidence="3">
        <name>Mn(2+)</name>
        <dbReference type="ChEBI" id="CHEBI:29035"/>
    </cofactor>
</comment>
<dbReference type="GO" id="GO:0005737">
    <property type="term" value="C:cytoplasm"/>
    <property type="evidence" value="ECO:0007669"/>
    <property type="project" value="UniProtKB-SubCell"/>
</dbReference>
<dbReference type="InterPro" id="IPR013658">
    <property type="entry name" value="SGL"/>
</dbReference>
<keyword evidence="9" id="KW-0963">Cytoplasm</keyword>
<evidence type="ECO:0000256" key="8">
    <source>
        <dbReference type="ARBA" id="ARBA00016808"/>
    </source>
</evidence>
<dbReference type="SUPFAM" id="SSF63829">
    <property type="entry name" value="Calcium-dependent phosphotriesterase"/>
    <property type="match status" value="1"/>
</dbReference>
<sequence length="311" mass="34733">MEIEVVHRFKETIPGVCPNLEGPHWDESTNTLLYVDFFVGRIHRWNPETKDNESIQLGIQQGKILGFAVPARKGGLIAAIGLTLSHVDWETQKVTCLHEVNEDPKSNFNDGKCDPRGRIWAGTFGELEDSNDLSKMDHIGHLYSLDVDGSITERLDKIGISNGLAWTQDTKTMYFVDSIPRKVYAFDYDISDASIKRQRTVVEFKEDMGIPDGMTIDNEGKIWVAGFNGGKVFRFDPETGKQLQSIKIPAKRVTSCCFGGKNHDELYITSSLEGADEEETKSLPRSGSLFRVKGLGVKGFPSTIYEGPIKL</sequence>
<protein>
    <recommendedName>
        <fullName evidence="8">Regucalcin</fullName>
        <ecNumber evidence="7">3.1.1.17</ecNumber>
    </recommendedName>
    <alternativeName>
        <fullName evidence="13">Gluconolactonase</fullName>
    </alternativeName>
</protein>
<feature type="active site" description="Proton donor/acceptor" evidence="14">
    <location>
        <position position="212"/>
    </location>
</feature>
<feature type="binding site" evidence="15">
    <location>
        <position position="109"/>
    </location>
    <ligand>
        <name>substrate</name>
    </ligand>
</feature>
<feature type="binding site" evidence="15">
    <location>
        <position position="129"/>
    </location>
    <ligand>
        <name>substrate</name>
    </ligand>
</feature>
<dbReference type="PRINTS" id="PR01791">
    <property type="entry name" value="REGUCALCIN"/>
</dbReference>
<feature type="binding site" evidence="15">
    <location>
        <position position="212"/>
    </location>
    <ligand>
        <name>a divalent metal cation</name>
        <dbReference type="ChEBI" id="CHEBI:60240"/>
    </ligand>
</feature>
<evidence type="ECO:0000256" key="11">
    <source>
        <dbReference type="ARBA" id="ARBA00022801"/>
    </source>
</evidence>
<comment type="cofactor">
    <cofactor evidence="2">
        <name>Ca(2+)</name>
        <dbReference type="ChEBI" id="CHEBI:29108"/>
    </cofactor>
</comment>
<evidence type="ECO:0000256" key="12">
    <source>
        <dbReference type="ARBA" id="ARBA00022837"/>
    </source>
</evidence>
<dbReference type="EMBL" id="VSWD01000011">
    <property type="protein sequence ID" value="KAK3088769.1"/>
    <property type="molecule type" value="Genomic_DNA"/>
</dbReference>
<accession>A0AA89BZU2</accession>
<proteinExistence type="inferred from homology"/>
<evidence type="ECO:0000256" key="7">
    <source>
        <dbReference type="ARBA" id="ARBA00013227"/>
    </source>
</evidence>
<feature type="binding site" evidence="15">
    <location>
        <position position="21"/>
    </location>
    <ligand>
        <name>a divalent metal cation</name>
        <dbReference type="ChEBI" id="CHEBI:60240"/>
    </ligand>
</feature>
<evidence type="ECO:0000256" key="3">
    <source>
        <dbReference type="ARBA" id="ARBA00001936"/>
    </source>
</evidence>
<dbReference type="Proteomes" id="UP001186944">
    <property type="component" value="Unassembled WGS sequence"/>
</dbReference>
<evidence type="ECO:0000256" key="1">
    <source>
        <dbReference type="ARBA" id="ARBA00001589"/>
    </source>
</evidence>
<reference evidence="17" key="1">
    <citation type="submission" date="2019-08" db="EMBL/GenBank/DDBJ databases">
        <title>The improved chromosome-level genome for the pearl oyster Pinctada fucata martensii using PacBio sequencing and Hi-C.</title>
        <authorList>
            <person name="Zheng Z."/>
        </authorList>
    </citation>
    <scope>NUCLEOTIDE SEQUENCE</scope>
    <source>
        <strain evidence="17">ZZ-2019</strain>
        <tissue evidence="17">Adductor muscle</tissue>
    </source>
</reference>
<gene>
    <name evidence="17" type="ORF">FSP39_023562</name>
</gene>
<evidence type="ECO:0000259" key="16">
    <source>
        <dbReference type="Pfam" id="PF08450"/>
    </source>
</evidence>
<keyword evidence="15" id="KW-0862">Zinc</keyword>
<evidence type="ECO:0000256" key="4">
    <source>
        <dbReference type="ARBA" id="ARBA00001946"/>
    </source>
</evidence>
<evidence type="ECO:0000256" key="15">
    <source>
        <dbReference type="PIRSR" id="PIRSR605511-2"/>
    </source>
</evidence>
<dbReference type="Gene3D" id="2.120.10.30">
    <property type="entry name" value="TolB, C-terminal domain"/>
    <property type="match status" value="1"/>
</dbReference>
<keyword evidence="18" id="KW-1185">Reference proteome</keyword>
<feature type="domain" description="SMP-30/Gluconolactonase/LRE-like region" evidence="16">
    <location>
        <begin position="21"/>
        <end position="271"/>
    </location>
</feature>
<keyword evidence="12" id="KW-0106">Calcium</keyword>
<dbReference type="Pfam" id="PF08450">
    <property type="entry name" value="SGL"/>
    <property type="match status" value="1"/>
</dbReference>
<comment type="subcellular location">
    <subcellularLocation>
        <location evidence="5">Cytoplasm</location>
    </subcellularLocation>
</comment>
<organism evidence="17 18">
    <name type="scientific">Pinctada imbricata</name>
    <name type="common">Atlantic pearl-oyster</name>
    <name type="synonym">Pinctada martensii</name>
    <dbReference type="NCBI Taxonomy" id="66713"/>
    <lineage>
        <taxon>Eukaryota</taxon>
        <taxon>Metazoa</taxon>
        <taxon>Spiralia</taxon>
        <taxon>Lophotrochozoa</taxon>
        <taxon>Mollusca</taxon>
        <taxon>Bivalvia</taxon>
        <taxon>Autobranchia</taxon>
        <taxon>Pteriomorphia</taxon>
        <taxon>Pterioida</taxon>
        <taxon>Pterioidea</taxon>
        <taxon>Pteriidae</taxon>
        <taxon>Pinctada</taxon>
    </lineage>
</organism>
<dbReference type="AlphaFoldDB" id="A0AA89BZU2"/>
<dbReference type="PANTHER" id="PTHR10907">
    <property type="entry name" value="REGUCALCIN"/>
    <property type="match status" value="1"/>
</dbReference>
<keyword evidence="11" id="KW-0378">Hydrolase</keyword>
<evidence type="ECO:0000256" key="10">
    <source>
        <dbReference type="ARBA" id="ARBA00022723"/>
    </source>
</evidence>
<evidence type="ECO:0000256" key="14">
    <source>
        <dbReference type="PIRSR" id="PIRSR605511-1"/>
    </source>
</evidence>
<evidence type="ECO:0000313" key="18">
    <source>
        <dbReference type="Proteomes" id="UP001186944"/>
    </source>
</evidence>
<evidence type="ECO:0000256" key="6">
    <source>
        <dbReference type="ARBA" id="ARBA00008853"/>
    </source>
</evidence>
<name>A0AA89BZU2_PINIB</name>
<evidence type="ECO:0000313" key="17">
    <source>
        <dbReference type="EMBL" id="KAK3088769.1"/>
    </source>
</evidence>
<comment type="cofactor">
    <cofactor evidence="4">
        <name>Mg(2+)</name>
        <dbReference type="ChEBI" id="CHEBI:18420"/>
    </cofactor>
</comment>
<dbReference type="GO" id="GO:0005509">
    <property type="term" value="F:calcium ion binding"/>
    <property type="evidence" value="ECO:0007669"/>
    <property type="project" value="InterPro"/>
</dbReference>
<feature type="binding site" evidence="15">
    <location>
        <position position="162"/>
    </location>
    <ligand>
        <name>a divalent metal cation</name>
        <dbReference type="ChEBI" id="CHEBI:60240"/>
    </ligand>
</feature>
<dbReference type="PRINTS" id="PR01790">
    <property type="entry name" value="SMP30FAMILY"/>
</dbReference>
<dbReference type="InterPro" id="IPR011042">
    <property type="entry name" value="6-blade_b-propeller_TolB-like"/>
</dbReference>
<comment type="caution">
    <text evidence="17">The sequence shown here is derived from an EMBL/GenBank/DDBJ whole genome shotgun (WGS) entry which is preliminary data.</text>
</comment>
<evidence type="ECO:0000256" key="13">
    <source>
        <dbReference type="ARBA" id="ARBA00032464"/>
    </source>
</evidence>
<dbReference type="GO" id="GO:0004341">
    <property type="term" value="F:gluconolactonase activity"/>
    <property type="evidence" value="ECO:0007669"/>
    <property type="project" value="UniProtKB-EC"/>
</dbReference>
<comment type="similarity">
    <text evidence="6">Belongs to the SMP-30/CGR1 family.</text>
</comment>
<dbReference type="GO" id="GO:0030234">
    <property type="term" value="F:enzyme regulator activity"/>
    <property type="evidence" value="ECO:0007669"/>
    <property type="project" value="InterPro"/>
</dbReference>
<dbReference type="EC" id="3.1.1.17" evidence="7"/>
<dbReference type="GO" id="GO:0019853">
    <property type="term" value="P:L-ascorbic acid biosynthetic process"/>
    <property type="evidence" value="ECO:0007669"/>
    <property type="project" value="TreeGrafter"/>
</dbReference>
<dbReference type="InterPro" id="IPR005511">
    <property type="entry name" value="SMP-30"/>
</dbReference>
<keyword evidence="10 15" id="KW-0479">Metal-binding</keyword>